<evidence type="ECO:0000259" key="14">
    <source>
        <dbReference type="PROSITE" id="PS50885"/>
    </source>
</evidence>
<reference evidence="15" key="1">
    <citation type="submission" date="2020-05" db="EMBL/GenBank/DDBJ databases">
        <authorList>
            <person name="Chiriac C."/>
            <person name="Salcher M."/>
            <person name="Ghai R."/>
            <person name="Kavagutti S V."/>
        </authorList>
    </citation>
    <scope>NUCLEOTIDE SEQUENCE</scope>
</reference>
<dbReference type="PROSITE" id="PS50109">
    <property type="entry name" value="HIS_KIN"/>
    <property type="match status" value="1"/>
</dbReference>
<accession>A0A6J5YN11</accession>
<evidence type="ECO:0000256" key="9">
    <source>
        <dbReference type="ARBA" id="ARBA00022989"/>
    </source>
</evidence>
<evidence type="ECO:0000256" key="10">
    <source>
        <dbReference type="ARBA" id="ARBA00023012"/>
    </source>
</evidence>
<dbReference type="InterPro" id="IPR003661">
    <property type="entry name" value="HisK_dim/P_dom"/>
</dbReference>
<protein>
    <recommendedName>
        <fullName evidence="3">histidine kinase</fullName>
        <ecNumber evidence="3">2.7.13.3</ecNumber>
    </recommendedName>
</protein>
<evidence type="ECO:0000313" key="18">
    <source>
        <dbReference type="EMBL" id="CAB5074512.1"/>
    </source>
</evidence>
<keyword evidence="11 12" id="KW-0472">Membrane</keyword>
<name>A0A6J5YN11_9ZZZZ</name>
<dbReference type="SUPFAM" id="SSF55874">
    <property type="entry name" value="ATPase domain of HSP90 chaperone/DNA topoisomerase II/histidine kinase"/>
    <property type="match status" value="1"/>
</dbReference>
<dbReference type="PANTHER" id="PTHR45436:SF5">
    <property type="entry name" value="SENSOR HISTIDINE KINASE TRCS"/>
    <property type="match status" value="1"/>
</dbReference>
<dbReference type="SUPFAM" id="SSF158472">
    <property type="entry name" value="HAMP domain-like"/>
    <property type="match status" value="1"/>
</dbReference>
<dbReference type="SMART" id="SM00387">
    <property type="entry name" value="HATPase_c"/>
    <property type="match status" value="1"/>
</dbReference>
<evidence type="ECO:0000256" key="5">
    <source>
        <dbReference type="ARBA" id="ARBA00022553"/>
    </source>
</evidence>
<evidence type="ECO:0000313" key="15">
    <source>
        <dbReference type="EMBL" id="CAB4331895.1"/>
    </source>
</evidence>
<dbReference type="Pfam" id="PF02518">
    <property type="entry name" value="HATPase_c"/>
    <property type="match status" value="1"/>
</dbReference>
<dbReference type="EMBL" id="CAESAL010000005">
    <property type="protein sequence ID" value="CAB4331895.1"/>
    <property type="molecule type" value="Genomic_DNA"/>
</dbReference>
<evidence type="ECO:0000256" key="7">
    <source>
        <dbReference type="ARBA" id="ARBA00022692"/>
    </source>
</evidence>
<dbReference type="PRINTS" id="PR00344">
    <property type="entry name" value="BCTRLSENSOR"/>
</dbReference>
<dbReference type="InterPro" id="IPR036890">
    <property type="entry name" value="HATPase_C_sf"/>
</dbReference>
<evidence type="ECO:0000256" key="3">
    <source>
        <dbReference type="ARBA" id="ARBA00012438"/>
    </source>
</evidence>
<dbReference type="SUPFAM" id="SSF103190">
    <property type="entry name" value="Sensory domain-like"/>
    <property type="match status" value="1"/>
</dbReference>
<dbReference type="EMBL" id="CAEZTY010000010">
    <property type="protein sequence ID" value="CAB4579331.1"/>
    <property type="molecule type" value="Genomic_DNA"/>
</dbReference>
<feature type="transmembrane region" description="Helical" evidence="12">
    <location>
        <begin position="162"/>
        <end position="185"/>
    </location>
</feature>
<evidence type="ECO:0000256" key="11">
    <source>
        <dbReference type="ARBA" id="ARBA00023136"/>
    </source>
</evidence>
<dbReference type="InterPro" id="IPR004358">
    <property type="entry name" value="Sig_transdc_His_kin-like_C"/>
</dbReference>
<dbReference type="SMART" id="SM00304">
    <property type="entry name" value="HAMP"/>
    <property type="match status" value="1"/>
</dbReference>
<dbReference type="EC" id="2.7.13.3" evidence="3"/>
<keyword evidence="7 12" id="KW-0812">Transmembrane</keyword>
<dbReference type="CDD" id="cd00082">
    <property type="entry name" value="HisKA"/>
    <property type="match status" value="1"/>
</dbReference>
<dbReference type="GO" id="GO:0000155">
    <property type="term" value="F:phosphorelay sensor kinase activity"/>
    <property type="evidence" value="ECO:0007669"/>
    <property type="project" value="InterPro"/>
</dbReference>
<dbReference type="PANTHER" id="PTHR45436">
    <property type="entry name" value="SENSOR HISTIDINE KINASE YKOH"/>
    <property type="match status" value="1"/>
</dbReference>
<keyword evidence="9 12" id="KW-1133">Transmembrane helix</keyword>
<keyword evidence="4" id="KW-1003">Cell membrane</keyword>
<dbReference type="InterPro" id="IPR029151">
    <property type="entry name" value="Sensor-like_sf"/>
</dbReference>
<dbReference type="EMBL" id="CAFBRD010000010">
    <property type="protein sequence ID" value="CAB5074512.1"/>
    <property type="molecule type" value="Genomic_DNA"/>
</dbReference>
<dbReference type="GO" id="GO:0005886">
    <property type="term" value="C:plasma membrane"/>
    <property type="evidence" value="ECO:0007669"/>
    <property type="project" value="UniProtKB-SubCell"/>
</dbReference>
<proteinExistence type="predicted"/>
<organism evidence="15">
    <name type="scientific">freshwater metagenome</name>
    <dbReference type="NCBI Taxonomy" id="449393"/>
    <lineage>
        <taxon>unclassified sequences</taxon>
        <taxon>metagenomes</taxon>
        <taxon>ecological metagenomes</taxon>
    </lineage>
</organism>
<feature type="domain" description="HAMP" evidence="14">
    <location>
        <begin position="186"/>
        <end position="239"/>
    </location>
</feature>
<dbReference type="InterPro" id="IPR003594">
    <property type="entry name" value="HATPase_dom"/>
</dbReference>
<dbReference type="PROSITE" id="PS50885">
    <property type="entry name" value="HAMP"/>
    <property type="match status" value="1"/>
</dbReference>
<evidence type="ECO:0000256" key="2">
    <source>
        <dbReference type="ARBA" id="ARBA00004651"/>
    </source>
</evidence>
<dbReference type="Pfam" id="PF00672">
    <property type="entry name" value="HAMP"/>
    <property type="match status" value="1"/>
</dbReference>
<evidence type="ECO:0000256" key="6">
    <source>
        <dbReference type="ARBA" id="ARBA00022679"/>
    </source>
</evidence>
<dbReference type="SUPFAM" id="SSF47384">
    <property type="entry name" value="Homodimeric domain of signal transducing histidine kinase"/>
    <property type="match status" value="1"/>
</dbReference>
<dbReference type="Gene3D" id="3.30.565.10">
    <property type="entry name" value="Histidine kinase-like ATPase, C-terminal domain"/>
    <property type="match status" value="1"/>
</dbReference>
<dbReference type="Gene3D" id="6.10.340.10">
    <property type="match status" value="1"/>
</dbReference>
<evidence type="ECO:0000256" key="8">
    <source>
        <dbReference type="ARBA" id="ARBA00022777"/>
    </source>
</evidence>
<evidence type="ECO:0000256" key="1">
    <source>
        <dbReference type="ARBA" id="ARBA00000085"/>
    </source>
</evidence>
<keyword evidence="6" id="KW-0808">Transferase</keyword>
<comment type="subcellular location">
    <subcellularLocation>
        <location evidence="2">Cell membrane</location>
        <topology evidence="2">Multi-pass membrane protein</topology>
    </subcellularLocation>
</comment>
<dbReference type="AlphaFoldDB" id="A0A6J5YN11"/>
<gene>
    <name evidence="16" type="ORF">UFOPK1762_00466</name>
    <name evidence="17" type="ORF">UFOPK1906_00969</name>
    <name evidence="15" type="ORF">UFOPK3331_00257</name>
    <name evidence="18" type="ORF">UFOPK4371_00327</name>
</gene>
<dbReference type="Gene3D" id="3.30.450.20">
    <property type="entry name" value="PAS domain"/>
    <property type="match status" value="1"/>
</dbReference>
<evidence type="ECO:0000256" key="4">
    <source>
        <dbReference type="ARBA" id="ARBA00022475"/>
    </source>
</evidence>
<keyword evidence="5" id="KW-0597">Phosphoprotein</keyword>
<dbReference type="CDD" id="cd06225">
    <property type="entry name" value="HAMP"/>
    <property type="match status" value="1"/>
</dbReference>
<dbReference type="InterPro" id="IPR050428">
    <property type="entry name" value="TCS_sensor_his_kinase"/>
</dbReference>
<dbReference type="CDD" id="cd00075">
    <property type="entry name" value="HATPase"/>
    <property type="match status" value="1"/>
</dbReference>
<keyword evidence="8" id="KW-0418">Kinase</keyword>
<dbReference type="EMBL" id="CAEZVC010000053">
    <property type="protein sequence ID" value="CAB4623329.1"/>
    <property type="molecule type" value="Genomic_DNA"/>
</dbReference>
<sequence length="460" mass="48951">MTRRLLATYLLLTLVVLIALEVPLALGYRDHQMDQLKSGIERDAFVLSSYLSGSLSGGTPVDLTAVVANYTAATDGRVVIVNSTGDVLADSEPAAAGQRNFLSRPEIADALDRQISTGTRYSTTLGTGLVYVAVPISIGDQVLGAIRVSYSTDQVDAKVRRYWLVLLGAGLVTLLLAAALGVLLARWVTRPIAKLRDAANQLGDGDLSARADLDRGPPEIKDLAAAFNATAVRLEELVTAQEQFVADASHQLRTPLTALRLRLEMVELDPDDANHGDIEGARNEVQRMSRLVDGLLALARAERTQGARPGRLELDEALQERAAAWQPLATERNISIVANGGGLKGRCTSDMLSQVLDNLIANALEVAPADSVLTLQATTEDSSSGSIIAVHVIDQGPGLSDEQRERAFDRFWRATNERGELGGTGLGLAIVQKLVESEGGRAELRAAEGGGLDAVLLLGN</sequence>
<dbReference type="InterPro" id="IPR005467">
    <property type="entry name" value="His_kinase_dom"/>
</dbReference>
<evidence type="ECO:0000313" key="16">
    <source>
        <dbReference type="EMBL" id="CAB4579331.1"/>
    </source>
</evidence>
<evidence type="ECO:0000259" key="13">
    <source>
        <dbReference type="PROSITE" id="PS50109"/>
    </source>
</evidence>
<evidence type="ECO:0000313" key="17">
    <source>
        <dbReference type="EMBL" id="CAB4623329.1"/>
    </source>
</evidence>
<feature type="domain" description="Histidine kinase" evidence="13">
    <location>
        <begin position="247"/>
        <end position="460"/>
    </location>
</feature>
<dbReference type="InterPro" id="IPR036097">
    <property type="entry name" value="HisK_dim/P_sf"/>
</dbReference>
<dbReference type="SMART" id="SM00388">
    <property type="entry name" value="HisKA"/>
    <property type="match status" value="1"/>
</dbReference>
<dbReference type="Pfam" id="PF00512">
    <property type="entry name" value="HisKA"/>
    <property type="match status" value="1"/>
</dbReference>
<dbReference type="InterPro" id="IPR003660">
    <property type="entry name" value="HAMP_dom"/>
</dbReference>
<evidence type="ECO:0000256" key="12">
    <source>
        <dbReference type="SAM" id="Phobius"/>
    </source>
</evidence>
<keyword evidence="10" id="KW-0902">Two-component regulatory system</keyword>
<dbReference type="Gene3D" id="1.10.287.130">
    <property type="match status" value="1"/>
</dbReference>
<comment type="catalytic activity">
    <reaction evidence="1">
        <text>ATP + protein L-histidine = ADP + protein N-phospho-L-histidine.</text>
        <dbReference type="EC" id="2.7.13.3"/>
    </reaction>
</comment>